<evidence type="ECO:0000313" key="2">
    <source>
        <dbReference type="EMBL" id="KAK9696061.1"/>
    </source>
</evidence>
<reference evidence="2 3" key="1">
    <citation type="journal article" date="2024" name="BMC Genomics">
        <title>De novo assembly and annotation of Popillia japonica's genome with initial clues to its potential as an invasive pest.</title>
        <authorList>
            <person name="Cucini C."/>
            <person name="Boschi S."/>
            <person name="Funari R."/>
            <person name="Cardaioli E."/>
            <person name="Iannotti N."/>
            <person name="Marturano G."/>
            <person name="Paoli F."/>
            <person name="Bruttini M."/>
            <person name="Carapelli A."/>
            <person name="Frati F."/>
            <person name="Nardi F."/>
        </authorList>
    </citation>
    <scope>NUCLEOTIDE SEQUENCE [LARGE SCALE GENOMIC DNA]</scope>
    <source>
        <strain evidence="2">DMR45628</strain>
    </source>
</reference>
<accession>A0AAW1J090</accession>
<dbReference type="EMBL" id="JASPKY010000463">
    <property type="protein sequence ID" value="KAK9696061.1"/>
    <property type="molecule type" value="Genomic_DNA"/>
</dbReference>
<sequence>MMSPIAIIPSASGSFETIIEKEMCLFENGGNRGQCQQLAYEYLLAIPPKSVESERAFSVAGSFVTKVKSSLGNESINALVEPANM</sequence>
<dbReference type="Pfam" id="PF05699">
    <property type="entry name" value="Dimer_Tnp_hAT"/>
    <property type="match status" value="1"/>
</dbReference>
<gene>
    <name evidence="2" type="ORF">QE152_g32167</name>
</gene>
<evidence type="ECO:0000259" key="1">
    <source>
        <dbReference type="Pfam" id="PF05699"/>
    </source>
</evidence>
<dbReference type="GO" id="GO:0046983">
    <property type="term" value="F:protein dimerization activity"/>
    <property type="evidence" value="ECO:0007669"/>
    <property type="project" value="InterPro"/>
</dbReference>
<proteinExistence type="predicted"/>
<dbReference type="AlphaFoldDB" id="A0AAW1J090"/>
<name>A0AAW1J090_POPJA</name>
<evidence type="ECO:0000313" key="3">
    <source>
        <dbReference type="Proteomes" id="UP001458880"/>
    </source>
</evidence>
<feature type="domain" description="HAT C-terminal dimerisation" evidence="1">
    <location>
        <begin position="40"/>
        <end position="80"/>
    </location>
</feature>
<dbReference type="Proteomes" id="UP001458880">
    <property type="component" value="Unassembled WGS sequence"/>
</dbReference>
<organism evidence="2 3">
    <name type="scientific">Popillia japonica</name>
    <name type="common">Japanese beetle</name>
    <dbReference type="NCBI Taxonomy" id="7064"/>
    <lineage>
        <taxon>Eukaryota</taxon>
        <taxon>Metazoa</taxon>
        <taxon>Ecdysozoa</taxon>
        <taxon>Arthropoda</taxon>
        <taxon>Hexapoda</taxon>
        <taxon>Insecta</taxon>
        <taxon>Pterygota</taxon>
        <taxon>Neoptera</taxon>
        <taxon>Endopterygota</taxon>
        <taxon>Coleoptera</taxon>
        <taxon>Polyphaga</taxon>
        <taxon>Scarabaeiformia</taxon>
        <taxon>Scarabaeidae</taxon>
        <taxon>Rutelinae</taxon>
        <taxon>Popillia</taxon>
    </lineage>
</organism>
<dbReference type="InterPro" id="IPR008906">
    <property type="entry name" value="HATC_C_dom"/>
</dbReference>
<comment type="caution">
    <text evidence="2">The sequence shown here is derived from an EMBL/GenBank/DDBJ whole genome shotgun (WGS) entry which is preliminary data.</text>
</comment>
<protein>
    <submittedName>
        <fullName evidence="2">HAT family C-terminal dimerization region</fullName>
    </submittedName>
</protein>
<keyword evidence="3" id="KW-1185">Reference proteome</keyword>